<evidence type="ECO:0000313" key="1">
    <source>
        <dbReference type="EMBL" id="QDU45563.1"/>
    </source>
</evidence>
<evidence type="ECO:0000313" key="2">
    <source>
        <dbReference type="Proteomes" id="UP000319383"/>
    </source>
</evidence>
<dbReference type="EMBL" id="CP036276">
    <property type="protein sequence ID" value="QDU45563.1"/>
    <property type="molecule type" value="Genomic_DNA"/>
</dbReference>
<organism evidence="1 2">
    <name type="scientific">Symmachiella dynata</name>
    <dbReference type="NCBI Taxonomy" id="2527995"/>
    <lineage>
        <taxon>Bacteria</taxon>
        <taxon>Pseudomonadati</taxon>
        <taxon>Planctomycetota</taxon>
        <taxon>Planctomycetia</taxon>
        <taxon>Planctomycetales</taxon>
        <taxon>Planctomycetaceae</taxon>
        <taxon>Symmachiella</taxon>
    </lineage>
</organism>
<proteinExistence type="predicted"/>
<dbReference type="KEGG" id="sdyn:Mal52_40570"/>
<dbReference type="AlphaFoldDB" id="A0A517ZSZ1"/>
<name>A0A517ZSZ1_9PLAN</name>
<protein>
    <submittedName>
        <fullName evidence="1">Uncharacterized protein</fullName>
    </submittedName>
</protein>
<gene>
    <name evidence="1" type="ORF">Mal52_40570</name>
</gene>
<reference evidence="1 2" key="1">
    <citation type="submission" date="2019-02" db="EMBL/GenBank/DDBJ databases">
        <title>Deep-cultivation of Planctomycetes and their phenomic and genomic characterization uncovers novel biology.</title>
        <authorList>
            <person name="Wiegand S."/>
            <person name="Jogler M."/>
            <person name="Boedeker C."/>
            <person name="Pinto D."/>
            <person name="Vollmers J."/>
            <person name="Rivas-Marin E."/>
            <person name="Kohn T."/>
            <person name="Peeters S.H."/>
            <person name="Heuer A."/>
            <person name="Rast P."/>
            <person name="Oberbeckmann S."/>
            <person name="Bunk B."/>
            <person name="Jeske O."/>
            <person name="Meyerdierks A."/>
            <person name="Storesund J.E."/>
            <person name="Kallscheuer N."/>
            <person name="Luecker S."/>
            <person name="Lage O.M."/>
            <person name="Pohl T."/>
            <person name="Merkel B.J."/>
            <person name="Hornburger P."/>
            <person name="Mueller R.-W."/>
            <person name="Bruemmer F."/>
            <person name="Labrenz M."/>
            <person name="Spormann A.M."/>
            <person name="Op den Camp H."/>
            <person name="Overmann J."/>
            <person name="Amann R."/>
            <person name="Jetten M.S.M."/>
            <person name="Mascher T."/>
            <person name="Medema M.H."/>
            <person name="Devos D.P."/>
            <person name="Kaster A.-K."/>
            <person name="Ovreas L."/>
            <person name="Rohde M."/>
            <person name="Galperin M.Y."/>
            <person name="Jogler C."/>
        </authorList>
    </citation>
    <scope>NUCLEOTIDE SEQUENCE [LARGE SCALE GENOMIC DNA]</scope>
    <source>
        <strain evidence="1 2">Mal52</strain>
    </source>
</reference>
<sequence>MGSDAFVVFYGICETVTVDDDQQLEMLELETHSLIQSSKQAGLDSWWGRLTEGSDYHVLIGKQIGVFGIEGDLESSTESAELLQIINDVHTTLKSHGIRGTPSLHCQVEAQY</sequence>
<dbReference type="RefSeq" id="WP_145378040.1">
    <property type="nucleotide sequence ID" value="NZ_CP036276.1"/>
</dbReference>
<dbReference type="Proteomes" id="UP000319383">
    <property type="component" value="Chromosome"/>
</dbReference>
<accession>A0A517ZSZ1</accession>
<keyword evidence="2" id="KW-1185">Reference proteome</keyword>